<evidence type="ECO:0000256" key="8">
    <source>
        <dbReference type="ARBA" id="ARBA00022776"/>
    </source>
</evidence>
<dbReference type="PANTHER" id="PTHR32017:SF3">
    <property type="entry name" value="SPINDLE AND KINETOCHORE-ASSOCIATED PROTEIN 2"/>
    <property type="match status" value="1"/>
</dbReference>
<dbReference type="PANTHER" id="PTHR32017">
    <property type="entry name" value="SPINDLE AND KINETOCHORE-ASSOCIATED PROTEIN 2"/>
    <property type="match status" value="1"/>
</dbReference>
<evidence type="ECO:0000256" key="12">
    <source>
        <dbReference type="ARBA" id="ARBA00023328"/>
    </source>
</evidence>
<evidence type="ECO:0000256" key="5">
    <source>
        <dbReference type="ARBA" id="ARBA00022490"/>
    </source>
</evidence>
<organism evidence="15 16">
    <name type="scientific">Chlorella ohadii</name>
    <dbReference type="NCBI Taxonomy" id="2649997"/>
    <lineage>
        <taxon>Eukaryota</taxon>
        <taxon>Viridiplantae</taxon>
        <taxon>Chlorophyta</taxon>
        <taxon>core chlorophytes</taxon>
        <taxon>Trebouxiophyceae</taxon>
        <taxon>Chlorellales</taxon>
        <taxon>Chlorellaceae</taxon>
        <taxon>Chlorella clade</taxon>
        <taxon>Chlorella</taxon>
    </lineage>
</organism>
<evidence type="ECO:0000256" key="2">
    <source>
        <dbReference type="ARBA" id="ARBA00004629"/>
    </source>
</evidence>
<keyword evidence="9" id="KW-0995">Kinetochore</keyword>
<keyword evidence="8" id="KW-0498">Mitosis</keyword>
<dbReference type="InterPro" id="IPR026762">
    <property type="entry name" value="Ska2"/>
</dbReference>
<dbReference type="GO" id="GO:0000940">
    <property type="term" value="C:outer kinetochore"/>
    <property type="evidence" value="ECO:0007669"/>
    <property type="project" value="InterPro"/>
</dbReference>
<dbReference type="Gene3D" id="6.10.250.1380">
    <property type="match status" value="1"/>
</dbReference>
<protein>
    <recommendedName>
        <fullName evidence="13">Protein FAM33A</fullName>
    </recommendedName>
</protein>
<evidence type="ECO:0000256" key="6">
    <source>
        <dbReference type="ARBA" id="ARBA00022618"/>
    </source>
</evidence>
<evidence type="ECO:0000256" key="7">
    <source>
        <dbReference type="ARBA" id="ARBA00022701"/>
    </source>
</evidence>
<dbReference type="GO" id="GO:0051301">
    <property type="term" value="P:cell division"/>
    <property type="evidence" value="ECO:0007669"/>
    <property type="project" value="UniProtKB-KW"/>
</dbReference>
<evidence type="ECO:0000256" key="1">
    <source>
        <dbReference type="ARBA" id="ARBA00004186"/>
    </source>
</evidence>
<dbReference type="GO" id="GO:0005876">
    <property type="term" value="C:spindle microtubule"/>
    <property type="evidence" value="ECO:0007669"/>
    <property type="project" value="InterPro"/>
</dbReference>
<evidence type="ECO:0000256" key="4">
    <source>
        <dbReference type="ARBA" id="ARBA00022454"/>
    </source>
</evidence>
<evidence type="ECO:0000256" key="3">
    <source>
        <dbReference type="ARBA" id="ARBA00010684"/>
    </source>
</evidence>
<keyword evidence="11" id="KW-0131">Cell cycle</keyword>
<comment type="subcellular location">
    <subcellularLocation>
        <location evidence="2">Chromosome</location>
        <location evidence="2">Centromere</location>
        <location evidence="2">Kinetochore</location>
    </subcellularLocation>
    <subcellularLocation>
        <location evidence="1">Cytoplasm</location>
        <location evidence="1">Cytoskeleton</location>
        <location evidence="1">Spindle</location>
    </subcellularLocation>
</comment>
<evidence type="ECO:0000256" key="9">
    <source>
        <dbReference type="ARBA" id="ARBA00022838"/>
    </source>
</evidence>
<keyword evidence="10" id="KW-0206">Cytoskeleton</keyword>
<dbReference type="GO" id="GO:0008017">
    <property type="term" value="F:microtubule binding"/>
    <property type="evidence" value="ECO:0007669"/>
    <property type="project" value="InterPro"/>
</dbReference>
<keyword evidence="12" id="KW-0137">Centromere</keyword>
<dbReference type="AlphaFoldDB" id="A0AAD5GYS6"/>
<keyword evidence="4" id="KW-0158">Chromosome</keyword>
<dbReference type="Proteomes" id="UP001205105">
    <property type="component" value="Unassembled WGS sequence"/>
</dbReference>
<proteinExistence type="inferred from homology"/>
<keyword evidence="5" id="KW-0963">Cytoplasm</keyword>
<evidence type="ECO:0000313" key="15">
    <source>
        <dbReference type="EMBL" id="KAI7837499.1"/>
    </source>
</evidence>
<dbReference type="Pfam" id="PF16740">
    <property type="entry name" value="SKA2"/>
    <property type="match status" value="1"/>
</dbReference>
<dbReference type="EMBL" id="JADXDR010000151">
    <property type="protein sequence ID" value="KAI7837499.1"/>
    <property type="molecule type" value="Genomic_DNA"/>
</dbReference>
<evidence type="ECO:0000313" key="16">
    <source>
        <dbReference type="Proteomes" id="UP001205105"/>
    </source>
</evidence>
<comment type="caution">
    <text evidence="15">The sequence shown here is derived from an EMBL/GenBank/DDBJ whole genome shotgun (WGS) entry which is preliminary data.</text>
</comment>
<reference evidence="15" key="1">
    <citation type="submission" date="2020-11" db="EMBL/GenBank/DDBJ databases">
        <title>Chlorella ohadii genome sequencing and assembly.</title>
        <authorList>
            <person name="Murik O."/>
            <person name="Treves H."/>
            <person name="Kedem I."/>
            <person name="Shotland Y."/>
            <person name="Kaplan A."/>
        </authorList>
    </citation>
    <scope>NUCLEOTIDE SEQUENCE</scope>
    <source>
        <strain evidence="15">1</strain>
    </source>
</reference>
<evidence type="ECO:0000256" key="10">
    <source>
        <dbReference type="ARBA" id="ARBA00023212"/>
    </source>
</evidence>
<dbReference type="GO" id="GO:0000278">
    <property type="term" value="P:mitotic cell cycle"/>
    <property type="evidence" value="ECO:0007669"/>
    <property type="project" value="TreeGrafter"/>
</dbReference>
<keyword evidence="16" id="KW-1185">Reference proteome</keyword>
<comment type="similarity">
    <text evidence="3">Belongs to the SKA2 family.</text>
</comment>
<keyword evidence="7" id="KW-0493">Microtubule</keyword>
<dbReference type="InterPro" id="IPR042091">
    <property type="entry name" value="Ska2_N"/>
</dbReference>
<evidence type="ECO:0000256" key="13">
    <source>
        <dbReference type="ARBA" id="ARBA00029651"/>
    </source>
</evidence>
<name>A0AAD5GYS6_9CHLO</name>
<evidence type="ECO:0000259" key="14">
    <source>
        <dbReference type="Pfam" id="PF16740"/>
    </source>
</evidence>
<dbReference type="GO" id="GO:0007059">
    <property type="term" value="P:chromosome segregation"/>
    <property type="evidence" value="ECO:0007669"/>
    <property type="project" value="InterPro"/>
</dbReference>
<feature type="domain" description="Ska2 N-terminal" evidence="14">
    <location>
        <begin position="7"/>
        <end position="112"/>
    </location>
</feature>
<gene>
    <name evidence="15" type="ORF">COHA_008690</name>
</gene>
<sequence>MAALAPAAAEGLVASLARAQAELDWIRLRLEEEFARSCRKGEINTLALLTRLNKLRRELPEIQEECHRVLQAKQALVDAVKQGLGANTEQLRKLRRRAGIPTTAADDETYAAFTRAVEEHEAQLRVQYAEQGEFSREELNQAYVQSALA</sequence>
<evidence type="ECO:0000256" key="11">
    <source>
        <dbReference type="ARBA" id="ARBA00023306"/>
    </source>
</evidence>
<accession>A0AAD5GYS6</accession>
<keyword evidence="6" id="KW-0132">Cell division</keyword>